<dbReference type="PANTHER" id="PTHR11223">
    <property type="entry name" value="EXPORTIN 1/5"/>
    <property type="match status" value="1"/>
</dbReference>
<dbReference type="PANTHER" id="PTHR11223:SF3">
    <property type="entry name" value="EXPORTIN-5"/>
    <property type="match status" value="1"/>
</dbReference>
<dbReference type="SMART" id="SM00913">
    <property type="entry name" value="IBN_N"/>
    <property type="match status" value="1"/>
</dbReference>
<reference evidence="3" key="5">
    <citation type="submission" date="2025-09" db="UniProtKB">
        <authorList>
            <consortium name="Ensembl"/>
        </authorList>
    </citation>
    <scope>IDENTIFICATION</scope>
</reference>
<feature type="domain" description="Importin N-terminal" evidence="2">
    <location>
        <begin position="32"/>
        <end position="99"/>
    </location>
</feature>
<dbReference type="InterPro" id="IPR016024">
    <property type="entry name" value="ARM-type_fold"/>
</dbReference>
<dbReference type="GO" id="GO:0031267">
    <property type="term" value="F:small GTPase binding"/>
    <property type="evidence" value="ECO:0007669"/>
    <property type="project" value="InterPro"/>
</dbReference>
<dbReference type="Pfam" id="PF19273">
    <property type="entry name" value="Exportin-5"/>
    <property type="match status" value="2"/>
</dbReference>
<dbReference type="Ensembl" id="ENSEEET00000014663.2">
    <property type="protein sequence ID" value="ENSEEEP00000014488.2"/>
    <property type="gene ID" value="ENSEEEG00000007165.2"/>
</dbReference>
<dbReference type="Pfam" id="PF03810">
    <property type="entry name" value="IBN_N"/>
    <property type="match status" value="1"/>
</dbReference>
<dbReference type="InterPro" id="IPR001494">
    <property type="entry name" value="Importin-beta_N"/>
</dbReference>
<protein>
    <recommendedName>
        <fullName evidence="2">Importin N-terminal domain-containing protein</fullName>
    </recommendedName>
</protein>
<evidence type="ECO:0000313" key="3">
    <source>
        <dbReference type="Ensembl" id="ENSEEEP00000014488.2"/>
    </source>
</evidence>
<evidence type="ECO:0000256" key="1">
    <source>
        <dbReference type="ARBA" id="ARBA00009466"/>
    </source>
</evidence>
<dbReference type="InterPro" id="IPR045065">
    <property type="entry name" value="XPO1/5"/>
</dbReference>
<dbReference type="InterPro" id="IPR013598">
    <property type="entry name" value="Exportin-1/Importin-b-like"/>
</dbReference>
<dbReference type="GO" id="GO:0005049">
    <property type="term" value="F:nuclear export signal receptor activity"/>
    <property type="evidence" value="ECO:0007669"/>
    <property type="project" value="InterPro"/>
</dbReference>
<dbReference type="GO" id="GO:0006405">
    <property type="term" value="P:RNA export from nucleus"/>
    <property type="evidence" value="ECO:0007669"/>
    <property type="project" value="TreeGrafter"/>
</dbReference>
<gene>
    <name evidence="3" type="primary">XPO5</name>
</gene>
<dbReference type="Proteomes" id="UP000314983">
    <property type="component" value="Chromosome 9"/>
</dbReference>
<dbReference type="GO" id="GO:0042565">
    <property type="term" value="C:RNA nuclear export complex"/>
    <property type="evidence" value="ECO:0007669"/>
    <property type="project" value="TreeGrafter"/>
</dbReference>
<reference evidence="3" key="4">
    <citation type="submission" date="2025-08" db="UniProtKB">
        <authorList>
            <consortium name="Ensembl"/>
        </authorList>
    </citation>
    <scope>IDENTIFICATION</scope>
</reference>
<dbReference type="GO" id="GO:0005634">
    <property type="term" value="C:nucleus"/>
    <property type="evidence" value="ECO:0007669"/>
    <property type="project" value="TreeGrafter"/>
</dbReference>
<reference evidence="4" key="2">
    <citation type="journal article" date="2017" name="Sci. Adv.">
        <title>A tail of two voltages: Proteomic comparison of the three electric organs of the electric eel.</title>
        <authorList>
            <person name="Traeger L.L."/>
            <person name="Sabat G."/>
            <person name="Barrett-Wilt G.A."/>
            <person name="Wells G.B."/>
            <person name="Sussman M.R."/>
        </authorList>
    </citation>
    <scope>NUCLEOTIDE SEQUENCE [LARGE SCALE GENOMIC DNA]</scope>
</reference>
<dbReference type="GO" id="GO:0003723">
    <property type="term" value="F:RNA binding"/>
    <property type="evidence" value="ECO:0007669"/>
    <property type="project" value="TreeGrafter"/>
</dbReference>
<dbReference type="GO" id="GO:0005737">
    <property type="term" value="C:cytoplasm"/>
    <property type="evidence" value="ECO:0007669"/>
    <property type="project" value="TreeGrafter"/>
</dbReference>
<reference evidence="4" key="1">
    <citation type="journal article" date="2014" name="Science">
        <title>Nonhuman genetics. Genomic basis for the convergent evolution of electric organs.</title>
        <authorList>
            <person name="Gallant J.R."/>
            <person name="Traeger L.L."/>
            <person name="Volkening J.D."/>
            <person name="Moffett H."/>
            <person name="Chen P.H."/>
            <person name="Novina C.D."/>
            <person name="Phillips G.N.Jr."/>
            <person name="Anand R."/>
            <person name="Wells G.B."/>
            <person name="Pinch M."/>
            <person name="Guth R."/>
            <person name="Unguez G.A."/>
            <person name="Albert J.S."/>
            <person name="Zakon H.H."/>
            <person name="Samanta M.P."/>
            <person name="Sussman M.R."/>
        </authorList>
    </citation>
    <scope>NUCLEOTIDE SEQUENCE [LARGE SCALE GENOMIC DNA]</scope>
</reference>
<organism evidence="3 4">
    <name type="scientific">Electrophorus electricus</name>
    <name type="common">Electric eel</name>
    <name type="synonym">Gymnotus electricus</name>
    <dbReference type="NCBI Taxonomy" id="8005"/>
    <lineage>
        <taxon>Eukaryota</taxon>
        <taxon>Metazoa</taxon>
        <taxon>Chordata</taxon>
        <taxon>Craniata</taxon>
        <taxon>Vertebrata</taxon>
        <taxon>Euteleostomi</taxon>
        <taxon>Actinopterygii</taxon>
        <taxon>Neopterygii</taxon>
        <taxon>Teleostei</taxon>
        <taxon>Ostariophysi</taxon>
        <taxon>Gymnotiformes</taxon>
        <taxon>Gymnotoidei</taxon>
        <taxon>Gymnotidae</taxon>
        <taxon>Electrophorus</taxon>
    </lineage>
</organism>
<name>A0A4W4ERH4_ELEEL</name>
<dbReference type="InterPro" id="IPR011989">
    <property type="entry name" value="ARM-like"/>
</dbReference>
<dbReference type="Gene3D" id="1.25.10.10">
    <property type="entry name" value="Leucine-rich Repeat Variant"/>
    <property type="match status" value="1"/>
</dbReference>
<keyword evidence="4" id="KW-1185">Reference proteome</keyword>
<evidence type="ECO:0000313" key="4">
    <source>
        <dbReference type="Proteomes" id="UP000314983"/>
    </source>
</evidence>
<dbReference type="InterPro" id="IPR045478">
    <property type="entry name" value="Exportin-5_C"/>
</dbReference>
<reference evidence="3" key="3">
    <citation type="submission" date="2020-05" db="EMBL/GenBank/DDBJ databases">
        <title>Electrophorus electricus (electric eel) genome, fEleEle1, primary haplotype.</title>
        <authorList>
            <person name="Myers G."/>
            <person name="Meyer A."/>
            <person name="Fedrigo O."/>
            <person name="Formenti G."/>
            <person name="Rhie A."/>
            <person name="Tracey A."/>
            <person name="Sims Y."/>
            <person name="Jarvis E.D."/>
        </authorList>
    </citation>
    <scope>NUCLEOTIDE SEQUENCE [LARGE SCALE GENOMIC DNA]</scope>
</reference>
<dbReference type="SUPFAM" id="SSF48371">
    <property type="entry name" value="ARM repeat"/>
    <property type="match status" value="1"/>
</dbReference>
<dbReference type="GeneTree" id="ENSGT00940000153408"/>
<proteinExistence type="inferred from homology"/>
<dbReference type="GO" id="GO:0006611">
    <property type="term" value="P:protein export from nucleus"/>
    <property type="evidence" value="ECO:0007669"/>
    <property type="project" value="InterPro"/>
</dbReference>
<dbReference type="Pfam" id="PF08389">
    <property type="entry name" value="Xpo1"/>
    <property type="match status" value="1"/>
</dbReference>
<dbReference type="AlphaFoldDB" id="A0A4W4ERH4"/>
<evidence type="ECO:0000259" key="2">
    <source>
        <dbReference type="SMART" id="SM00913"/>
    </source>
</evidence>
<accession>A0A4W4ERH4</accession>
<comment type="similarity">
    <text evidence="1">Belongs to the exportin family.</text>
</comment>
<sequence length="1151" mass="131280">MADPVAAMCEQLIKAVNVMMDAESNQRYRLEALKFCEEFKEKCPFCVPCGLQLSDKSQAAVVRHFGLQILEHVIKFQWNSMPQQDKVHLKNCTMELLKNGTYPILEEESHIKDALSRIVVEMIKREWPQHWPDMLKEMETLTSFGVVGFEHCHTELVMLILLRLAEDVITFQTLPMQRRRDIQQTLTQNMDGIFTFLLTILQQHVDEYRRLAKAHCRVGIATLNTLAGYIDWVALIHITNENCHLLEILCLLLSEPELQLEAAECLLIAISRKGKLEDRKPLMLLFDDVAMHYILSAAQPEGTGHGETRYTFLKRLCQVLCALGSQLCALGSIAEVEVPGNLNKYMEAFLAFTTHPSQFLRSSTLTTWGNVFRHEVLSKDPVIVQMAIKYLKATTTNLVKTGFPSKNDSPACEYARVDFDSDEDFNAFFNSFRAQQGEVIRPACKIAPLEAFQVAGEWLQYQINTPLDTGNSKSGEGFCSVLSPSVVQWDAMTFFTESVMGQLFKILDKEKLPVDQGMELLQAVVNYETRDPLILSCVLSNLSTLFPFILHQPQFLPKVFYKLFPSITFEIAPRTRAVKNVRRHACSSITKMCRDYPDFMMPCFDMLYMQVKKLFANELLLTQMEKSALMEALVLLSNQFKDYSKQKAFLEEHMASVTARWLSGEMRSVLWDPASFLAFVGTDQVINEPGSEDQMGINRSRISFCVYTILGVVKRARWPTDLEEAKAGGFVVGYTSAGLPIYRNPCTEPLLALLPNLLALIRTHNSLYLPENQARLSETFKRAYDVMDVEKNLILAIPQPVLDVYDSPVYKSSLERMQGFFCTLYDNCYHVLGNAGPALQQDFYTIEGLAEKLLGSALIHLEHVPDHRLRPLLHILCKMPSSGQWCSELYHLLCPLLGLLFSHLLQVNFMLSMENNVASLSQRTAMMYLFRDKVKHGPYKQYLRNALFISALLQRLNLRWQIINQRTSDMYMTLLAISFNSLSWRDTTNCQRAATLVCWALLRQVPEMALHHRKLFALVLSALQMHGQHDGCNAALTQLALLIYDALRPRYVELRAIMNQIPNIHPEHLEQFDQKTVDPMLQKVGEKKRKDQFKKLIAGTVGKPLGQQFKKEVHIRNLPSLFKKAKPSKDIVSDSTKAGLVELFSPEHDDH</sequence>